<dbReference type="EMBL" id="CP076460">
    <property type="protein sequence ID" value="QWQ32171.1"/>
    <property type="molecule type" value="Genomic_DNA"/>
</dbReference>
<dbReference type="AlphaFoldDB" id="A0A8F1SBQ0"/>
<dbReference type="KEGG" id="mnd:KOY48_04895"/>
<evidence type="ECO:0000313" key="3">
    <source>
        <dbReference type="Proteomes" id="UP000679129"/>
    </source>
</evidence>
<sequence>MVQVANIVEIDINAANTMLSMMAGFNVLLVVAEIVLVGLLLRGSSRARISLLSVATLAIVTESLSVTIGRINASIMLLLISIGVHIMIMMLFSSDAARYFTERR</sequence>
<name>A0A8F1SBQ0_9BACT</name>
<protein>
    <submittedName>
        <fullName evidence="2">Uncharacterized protein</fullName>
    </submittedName>
</protein>
<feature type="transmembrane region" description="Helical" evidence="1">
    <location>
        <begin position="75"/>
        <end position="94"/>
    </location>
</feature>
<feature type="transmembrane region" description="Helical" evidence="1">
    <location>
        <begin position="23"/>
        <end position="42"/>
    </location>
</feature>
<keyword evidence="1" id="KW-1133">Transmembrane helix</keyword>
<proteinExistence type="predicted"/>
<keyword evidence="1" id="KW-0812">Transmembrane</keyword>
<gene>
    <name evidence="2" type="ORF">KOY48_04895</name>
</gene>
<organism evidence="2 3">
    <name type="scientific">Candidatus Minimicrobia naudis</name>
    <dbReference type="NCBI Taxonomy" id="2841263"/>
    <lineage>
        <taxon>Bacteria</taxon>
        <taxon>Candidatus Saccharimonadota</taxon>
        <taxon>Candidatus Saccharimonadota incertae sedis</taxon>
        <taxon>Candidatus Minimicrobia</taxon>
    </lineage>
</organism>
<evidence type="ECO:0000313" key="2">
    <source>
        <dbReference type="EMBL" id="QWQ32171.1"/>
    </source>
</evidence>
<keyword evidence="3" id="KW-1185">Reference proteome</keyword>
<keyword evidence="1" id="KW-0472">Membrane</keyword>
<evidence type="ECO:0000256" key="1">
    <source>
        <dbReference type="SAM" id="Phobius"/>
    </source>
</evidence>
<accession>A0A8F1SBQ0</accession>
<dbReference type="Proteomes" id="UP000679129">
    <property type="component" value="Chromosome"/>
</dbReference>
<reference evidence="2" key="1">
    <citation type="submission" date="2021-06" db="EMBL/GenBank/DDBJ databases">
        <title>An adapted protocol for Saccharibacteria cultivation: two new species join this phylum of Candidate Phyla Radiations.</title>
        <authorList>
            <person name="Ibrahim A."/>
            <person name="Maatouk M."/>
            <person name="Zgheib R."/>
            <person name="Haddad G."/>
            <person name="Bou Khalil J."/>
            <person name="Raoult D."/>
            <person name="Bittar F."/>
        </authorList>
    </citation>
    <scope>NUCLEOTIDE SEQUENCE</scope>
    <source>
        <strain evidence="2">IHU1</strain>
    </source>
</reference>
<feature type="transmembrane region" description="Helical" evidence="1">
    <location>
        <begin position="49"/>
        <end position="69"/>
    </location>
</feature>